<reference evidence="1" key="1">
    <citation type="submission" date="2019-03" db="EMBL/GenBank/DDBJ databases">
        <authorList>
            <person name="Mank J."/>
            <person name="Almeida P."/>
        </authorList>
    </citation>
    <scope>NUCLEOTIDE SEQUENCE</scope>
    <source>
        <strain evidence="1">78183</strain>
    </source>
</reference>
<gene>
    <name evidence="1" type="ORF">SVIM_LOCUS385982</name>
</gene>
<name>A0A6N2MMJ2_SALVM</name>
<accession>A0A6N2MMJ2</accession>
<protein>
    <submittedName>
        <fullName evidence="1">Uncharacterized protein</fullName>
    </submittedName>
</protein>
<proteinExistence type="predicted"/>
<sequence>MKIDVVRTGGDKQFDIRTCCGECRHGLFTRWTFLCRHRNESSMTGFHWQSLVKDQQWVRKLPACENHGLCHTPLYRQNRHSSQTNLMKVTKVWLGQESNGAERSFFGFLHMFLELIKQGLL</sequence>
<dbReference type="AlphaFoldDB" id="A0A6N2MMJ2"/>
<organism evidence="1">
    <name type="scientific">Salix viminalis</name>
    <name type="common">Common osier</name>
    <name type="synonym">Basket willow</name>
    <dbReference type="NCBI Taxonomy" id="40686"/>
    <lineage>
        <taxon>Eukaryota</taxon>
        <taxon>Viridiplantae</taxon>
        <taxon>Streptophyta</taxon>
        <taxon>Embryophyta</taxon>
        <taxon>Tracheophyta</taxon>
        <taxon>Spermatophyta</taxon>
        <taxon>Magnoliopsida</taxon>
        <taxon>eudicotyledons</taxon>
        <taxon>Gunneridae</taxon>
        <taxon>Pentapetalae</taxon>
        <taxon>rosids</taxon>
        <taxon>fabids</taxon>
        <taxon>Malpighiales</taxon>
        <taxon>Salicaceae</taxon>
        <taxon>Saliceae</taxon>
        <taxon>Salix</taxon>
    </lineage>
</organism>
<dbReference type="EMBL" id="CAADRP010001861">
    <property type="protein sequence ID" value="VFU54852.1"/>
    <property type="molecule type" value="Genomic_DNA"/>
</dbReference>
<evidence type="ECO:0000313" key="1">
    <source>
        <dbReference type="EMBL" id="VFU54852.1"/>
    </source>
</evidence>